<protein>
    <submittedName>
        <fullName evidence="5">Glycosyltransferase</fullName>
    </submittedName>
</protein>
<dbReference type="Pfam" id="PF00534">
    <property type="entry name" value="Glycos_transf_1"/>
    <property type="match status" value="1"/>
</dbReference>
<evidence type="ECO:0000256" key="1">
    <source>
        <dbReference type="ARBA" id="ARBA00022676"/>
    </source>
</evidence>
<dbReference type="InterPro" id="IPR028098">
    <property type="entry name" value="Glyco_trans_4-like_N"/>
</dbReference>
<dbReference type="GO" id="GO:1901137">
    <property type="term" value="P:carbohydrate derivative biosynthetic process"/>
    <property type="evidence" value="ECO:0007669"/>
    <property type="project" value="UniProtKB-ARBA"/>
</dbReference>
<dbReference type="AlphaFoldDB" id="A0A938Y712"/>
<dbReference type="RefSeq" id="WP_205289700.1">
    <property type="nucleotide sequence ID" value="NZ_CP074406.1"/>
</dbReference>
<gene>
    <name evidence="5" type="ORF">JK386_00555</name>
</gene>
<feature type="domain" description="Glycosyl transferase family 1" evidence="3">
    <location>
        <begin position="210"/>
        <end position="344"/>
    </location>
</feature>
<keyword evidence="1" id="KW-0328">Glycosyltransferase</keyword>
<feature type="domain" description="Glycosyltransferase subfamily 4-like N-terminal" evidence="4">
    <location>
        <begin position="20"/>
        <end position="188"/>
    </location>
</feature>
<proteinExistence type="predicted"/>
<dbReference type="Gene3D" id="3.40.50.2000">
    <property type="entry name" value="Glycogen Phosphorylase B"/>
    <property type="match status" value="2"/>
</dbReference>
<dbReference type="SUPFAM" id="SSF53756">
    <property type="entry name" value="UDP-Glycosyltransferase/glycogen phosphorylase"/>
    <property type="match status" value="1"/>
</dbReference>
<dbReference type="Pfam" id="PF13439">
    <property type="entry name" value="Glyco_transf_4"/>
    <property type="match status" value="1"/>
</dbReference>
<dbReference type="PANTHER" id="PTHR45947">
    <property type="entry name" value="SULFOQUINOVOSYL TRANSFERASE SQD2"/>
    <property type="match status" value="1"/>
</dbReference>
<keyword evidence="2" id="KW-0808">Transferase</keyword>
<dbReference type="Proteomes" id="UP000663791">
    <property type="component" value="Unassembled WGS sequence"/>
</dbReference>
<evidence type="ECO:0000259" key="4">
    <source>
        <dbReference type="Pfam" id="PF13439"/>
    </source>
</evidence>
<evidence type="ECO:0000313" key="6">
    <source>
        <dbReference type="Proteomes" id="UP000663791"/>
    </source>
</evidence>
<dbReference type="InterPro" id="IPR001296">
    <property type="entry name" value="Glyco_trans_1"/>
</dbReference>
<dbReference type="PANTHER" id="PTHR45947:SF3">
    <property type="entry name" value="SULFOQUINOVOSYL TRANSFERASE SQD2"/>
    <property type="match status" value="1"/>
</dbReference>
<evidence type="ECO:0000256" key="2">
    <source>
        <dbReference type="ARBA" id="ARBA00022679"/>
    </source>
</evidence>
<reference evidence="5" key="1">
    <citation type="submission" date="2021-01" db="EMBL/GenBank/DDBJ databases">
        <title>Novel species in genus Nocardioides.</title>
        <authorList>
            <person name="Zhang G."/>
        </authorList>
    </citation>
    <scope>NUCLEOTIDE SEQUENCE</scope>
    <source>
        <strain evidence="5">Zg-536</strain>
    </source>
</reference>
<dbReference type="EMBL" id="JAERTX010000001">
    <property type="protein sequence ID" value="MBM9458389.1"/>
    <property type="molecule type" value="Genomic_DNA"/>
</dbReference>
<name>A0A938Y712_9ACTN</name>
<organism evidence="5 6">
    <name type="scientific">Nocardioides faecalis</name>
    <dbReference type="NCBI Taxonomy" id="2803858"/>
    <lineage>
        <taxon>Bacteria</taxon>
        <taxon>Bacillati</taxon>
        <taxon>Actinomycetota</taxon>
        <taxon>Actinomycetes</taxon>
        <taxon>Propionibacteriales</taxon>
        <taxon>Nocardioidaceae</taxon>
        <taxon>Nocardioides</taxon>
    </lineage>
</organism>
<evidence type="ECO:0000313" key="5">
    <source>
        <dbReference type="EMBL" id="MBM9458389.1"/>
    </source>
</evidence>
<dbReference type="GO" id="GO:0016757">
    <property type="term" value="F:glycosyltransferase activity"/>
    <property type="evidence" value="ECO:0007669"/>
    <property type="project" value="UniProtKB-KW"/>
</dbReference>
<dbReference type="InterPro" id="IPR050194">
    <property type="entry name" value="Glycosyltransferase_grp1"/>
</dbReference>
<sequence>MNSTSTGSTLVSHEWIAPTGGSENVFRELMAAVPDADAICLWNDDSPDSFNRPVKESWIARSPLRRSKALALPTMPIAWRSVNLTGYDRVLASSHAFGHHLASRAARTGLDGYAYVHTPARYIWAPEVEVRGRGVVARSASRPLKILDRAAVDQRVQYAANSEYIRRRIASAWGVDARVIYPAVDVDRIWSRAAWRDHLSSEEARIIESVPTSGYLLGASRLVSYKRLDQVIALAESLQMPAVIAGSGPAEAELRAQASAVGVPVVFVGRVSDELLYALYQEASLFVFLPVEDFGIMPVEAMAAGTPVLVNSVGGAAESVRITGGGVAVDGDSSIATLAGAARTAIGLPMTSVPRRTARFSKSSFRREILDWIGEAGEVAP</sequence>
<comment type="caution">
    <text evidence="5">The sequence shown here is derived from an EMBL/GenBank/DDBJ whole genome shotgun (WGS) entry which is preliminary data.</text>
</comment>
<keyword evidence="6" id="KW-1185">Reference proteome</keyword>
<evidence type="ECO:0000259" key="3">
    <source>
        <dbReference type="Pfam" id="PF00534"/>
    </source>
</evidence>
<accession>A0A938Y712</accession>